<proteinExistence type="predicted"/>
<evidence type="ECO:0000313" key="2">
    <source>
        <dbReference type="EMBL" id="SHE83326.1"/>
    </source>
</evidence>
<evidence type="ECO:0000256" key="1">
    <source>
        <dbReference type="SAM" id="Phobius"/>
    </source>
</evidence>
<accession>A0A1M4WQ19</accession>
<dbReference type="EMBL" id="FQVH01000006">
    <property type="protein sequence ID" value="SHE83326.1"/>
    <property type="molecule type" value="Genomic_DNA"/>
</dbReference>
<keyword evidence="1" id="KW-0812">Transmembrane</keyword>
<evidence type="ECO:0000313" key="3">
    <source>
        <dbReference type="Proteomes" id="UP000184088"/>
    </source>
</evidence>
<sequence length="260" mass="29970">MRLKRAAIQNKRARSKVLNYFLLWTIPFFVLLTGYFLAMYVVVPLLNSRQDISRASFQYTYDIPAITFYSIEFNGDELATARFNNIYQKEHDGKYCAGIFLKESSARDVLKKINQKGINGKIYALKYDKFSLSYNGNNYSEIKTIQKYIEDFQSLLRAQSDLLYQYAVNKIDDDAFAYELSGMRERFKSMRDSISSHHTEDASFNKIRNSIVIISNVNISAIDGSTISLKLKDGNAYKIVEDAYIQSVDLYKGLLENISK</sequence>
<organism evidence="2 3">
    <name type="scientific">Caldanaerobius fijiensis DSM 17918</name>
    <dbReference type="NCBI Taxonomy" id="1121256"/>
    <lineage>
        <taxon>Bacteria</taxon>
        <taxon>Bacillati</taxon>
        <taxon>Bacillota</taxon>
        <taxon>Clostridia</taxon>
        <taxon>Thermoanaerobacterales</taxon>
        <taxon>Thermoanaerobacteraceae</taxon>
        <taxon>Caldanaerobius</taxon>
    </lineage>
</organism>
<keyword evidence="1" id="KW-1133">Transmembrane helix</keyword>
<dbReference type="STRING" id="1121256.SAMN02746089_00872"/>
<keyword evidence="3" id="KW-1185">Reference proteome</keyword>
<gene>
    <name evidence="2" type="ORF">SAMN02746089_00872</name>
</gene>
<dbReference type="AlphaFoldDB" id="A0A1M4WQ19"/>
<dbReference type="Proteomes" id="UP000184088">
    <property type="component" value="Unassembled WGS sequence"/>
</dbReference>
<reference evidence="2 3" key="1">
    <citation type="submission" date="2016-11" db="EMBL/GenBank/DDBJ databases">
        <authorList>
            <person name="Jaros S."/>
            <person name="Januszkiewicz K."/>
            <person name="Wedrychowicz H."/>
        </authorList>
    </citation>
    <scope>NUCLEOTIDE SEQUENCE [LARGE SCALE GENOMIC DNA]</scope>
    <source>
        <strain evidence="2 3">DSM 17918</strain>
    </source>
</reference>
<name>A0A1M4WQ19_9THEO</name>
<protein>
    <submittedName>
        <fullName evidence="2">Uncharacterized protein</fullName>
    </submittedName>
</protein>
<keyword evidence="1" id="KW-0472">Membrane</keyword>
<feature type="transmembrane region" description="Helical" evidence="1">
    <location>
        <begin position="21"/>
        <end position="43"/>
    </location>
</feature>